<name>C5LRC9_PERM5</name>
<feature type="compositionally biased region" description="Basic residues" evidence="1">
    <location>
        <begin position="775"/>
        <end position="784"/>
    </location>
</feature>
<evidence type="ECO:0000256" key="1">
    <source>
        <dbReference type="SAM" id="MobiDB-lite"/>
    </source>
</evidence>
<proteinExistence type="predicted"/>
<evidence type="ECO:0000256" key="2">
    <source>
        <dbReference type="SAM" id="SignalP"/>
    </source>
</evidence>
<dbReference type="InParanoid" id="C5LRC9"/>
<reference evidence="3 4" key="1">
    <citation type="submission" date="2008-07" db="EMBL/GenBank/DDBJ databases">
        <authorList>
            <person name="El-Sayed N."/>
            <person name="Caler E."/>
            <person name="Inman J."/>
            <person name="Amedeo P."/>
            <person name="Hass B."/>
            <person name="Wortman J."/>
        </authorList>
    </citation>
    <scope>NUCLEOTIDE SEQUENCE [LARGE SCALE GENOMIC DNA]</scope>
    <source>
        <strain evidence="4">ATCC 50983 / TXsc</strain>
    </source>
</reference>
<feature type="region of interest" description="Disordered" evidence="1">
    <location>
        <begin position="740"/>
        <end position="784"/>
    </location>
</feature>
<accession>C5LRC9</accession>
<feature type="region of interest" description="Disordered" evidence="1">
    <location>
        <begin position="183"/>
        <end position="256"/>
    </location>
</feature>
<evidence type="ECO:0000313" key="3">
    <source>
        <dbReference type="EMBL" id="EER00714.1"/>
    </source>
</evidence>
<gene>
    <name evidence="3" type="ORF">Pmar_PMAR006705</name>
</gene>
<feature type="signal peptide" evidence="2">
    <location>
        <begin position="1"/>
        <end position="20"/>
    </location>
</feature>
<feature type="compositionally biased region" description="Low complexity" evidence="1">
    <location>
        <begin position="183"/>
        <end position="192"/>
    </location>
</feature>
<feature type="chain" id="PRO_5002955218" evidence="2">
    <location>
        <begin position="21"/>
        <end position="784"/>
    </location>
</feature>
<organism evidence="4">
    <name type="scientific">Perkinsus marinus (strain ATCC 50983 / TXsc)</name>
    <dbReference type="NCBI Taxonomy" id="423536"/>
    <lineage>
        <taxon>Eukaryota</taxon>
        <taxon>Sar</taxon>
        <taxon>Alveolata</taxon>
        <taxon>Perkinsozoa</taxon>
        <taxon>Perkinsea</taxon>
        <taxon>Perkinsida</taxon>
        <taxon>Perkinsidae</taxon>
        <taxon>Perkinsus</taxon>
    </lineage>
</organism>
<dbReference type="EMBL" id="GG684719">
    <property type="protein sequence ID" value="EER00714.1"/>
    <property type="molecule type" value="Genomic_DNA"/>
</dbReference>
<dbReference type="AlphaFoldDB" id="C5LRC9"/>
<feature type="compositionally biased region" description="Acidic residues" evidence="1">
    <location>
        <begin position="193"/>
        <end position="208"/>
    </location>
</feature>
<sequence>MLGPTVIIGLAYSVAVFVLGSSEMSGGHGSFQRRLKISDVDIVVQDWDNADTFPESVLIRTPSSYAVAKEADQIQAVQQICDQPVTPEPAAVSDRAEVDAVEILSPFALLQVVDGVVLAEGRVFPQEDVMAPPVEGEEVGSSSLGAAFKRSSDVGEGVVGGLIMEKREEGGVVGQDEGEYAAAAAFSSSSSEAIDEDDDNDDEDDDDSTVSVGGGEETGEEEEEKEASKELDAEASCVPSGESACPPVGDGDVDEGNEEEKLGEVFWGLFIDEEKENNNQQQQQQQGEEEDPPKVQTSQTHTTITPKRRKLRQHRVSVIIPKDAFIPTELRYHGLVPLIDDKVSSSLLPSGELRSSKLWRKCKRQPSKVTVKGGNWLTVGNVASGSLMVTFPHLTKTYAIEADIKFGGQQRNVDLPEEVLAILGIEKKTLLERAARKTGKILGTIKAPPPRVFGFDPTRKYIGKKTKVLVTIAKSTSISGPQLTTMREDLGLAPPRKGLEMEGWLREDGIILSNVFAPMKRNKLYYAEIIKGTWMTKGRHSAWGKARVRYGQKVSPVMDIQLKFPKGIPNKAFRALELHEKQSLWAKSNKSTIQRHIEELREESEAKGKIPSEMATAQIKDILKRANELGMGLVRKRVLEYEPRIFEEKKARMSTNDIVHELNRRKRVWKKAERKSGGALTPAERGRFALVLGDRVDAYDPDFLNAKFTDDEMSYTLEKRVPPKLLLERIKAFNKLSKEEQAEQLAPWKAERREKEEKLIERKKKDDTFNGFGNPRKHRVVSAR</sequence>
<keyword evidence="4" id="KW-1185">Reference proteome</keyword>
<keyword evidence="2" id="KW-0732">Signal</keyword>
<protein>
    <submittedName>
        <fullName evidence="3">Uncharacterized protein</fullName>
    </submittedName>
</protein>
<feature type="region of interest" description="Disordered" evidence="1">
    <location>
        <begin position="276"/>
        <end position="310"/>
    </location>
</feature>
<feature type="compositionally biased region" description="Basic and acidic residues" evidence="1">
    <location>
        <begin position="749"/>
        <end position="768"/>
    </location>
</feature>
<dbReference type="GeneID" id="9043889"/>
<evidence type="ECO:0000313" key="4">
    <source>
        <dbReference type="Proteomes" id="UP000007800"/>
    </source>
</evidence>
<feature type="compositionally biased region" description="Polar residues" evidence="1">
    <location>
        <begin position="295"/>
        <end position="305"/>
    </location>
</feature>
<dbReference type="Proteomes" id="UP000007800">
    <property type="component" value="Unassembled WGS sequence"/>
</dbReference>
<dbReference type="RefSeq" id="XP_002767996.1">
    <property type="nucleotide sequence ID" value="XM_002767950.1"/>
</dbReference>